<dbReference type="EMBL" id="BKCJ011187753">
    <property type="protein sequence ID" value="GFD00879.1"/>
    <property type="molecule type" value="Genomic_DNA"/>
</dbReference>
<evidence type="ECO:0000313" key="1">
    <source>
        <dbReference type="EMBL" id="GFD00879.1"/>
    </source>
</evidence>
<name>A0A699SV70_TANCI</name>
<reference evidence="1" key="1">
    <citation type="journal article" date="2019" name="Sci. Rep.">
        <title>Draft genome of Tanacetum cinerariifolium, the natural source of mosquito coil.</title>
        <authorList>
            <person name="Yamashiro T."/>
            <person name="Shiraishi A."/>
            <person name="Satake H."/>
            <person name="Nakayama K."/>
        </authorList>
    </citation>
    <scope>NUCLEOTIDE SEQUENCE</scope>
</reference>
<feature type="non-terminal residue" evidence="1">
    <location>
        <position position="169"/>
    </location>
</feature>
<dbReference type="SUPFAM" id="SSF56954">
    <property type="entry name" value="Outer membrane efflux proteins (OEP)"/>
    <property type="match status" value="1"/>
</dbReference>
<dbReference type="GO" id="GO:0015562">
    <property type="term" value="F:efflux transmembrane transporter activity"/>
    <property type="evidence" value="ECO:0007669"/>
    <property type="project" value="InterPro"/>
</dbReference>
<feature type="non-terminal residue" evidence="1">
    <location>
        <position position="1"/>
    </location>
</feature>
<comment type="caution">
    <text evidence="1">The sequence shown here is derived from an EMBL/GenBank/DDBJ whole genome shotgun (WGS) entry which is preliminary data.</text>
</comment>
<proteinExistence type="predicted"/>
<gene>
    <name evidence="1" type="ORF">Tci_872848</name>
</gene>
<protein>
    <recommendedName>
        <fullName evidence="2">RND efflux pump membrane fusion protein barrel-sandwich domain-containing protein</fullName>
    </recommendedName>
</protein>
<sequence>KYQVQQARLQQKTIEHGFETLRQSIDLQDAQSRATLVNALDVLDNQKDNLALATDVARVARIKFQAGVGSNVEVITAERDLRESQTNYYGAIYDVLVAKAKIADLEAKTGSAKAADAASAVPVSVIKVATESFAGYLEVQGRVDFDQNATVGARAAGTLTSVRVQRGDQ</sequence>
<dbReference type="Gene3D" id="1.20.1600.10">
    <property type="entry name" value="Outer membrane efflux proteins (OEP)"/>
    <property type="match status" value="1"/>
</dbReference>
<dbReference type="AlphaFoldDB" id="A0A699SV70"/>
<accession>A0A699SV70</accession>
<evidence type="ECO:0008006" key="2">
    <source>
        <dbReference type="Google" id="ProtNLM"/>
    </source>
</evidence>
<organism evidence="1">
    <name type="scientific">Tanacetum cinerariifolium</name>
    <name type="common">Dalmatian daisy</name>
    <name type="synonym">Chrysanthemum cinerariifolium</name>
    <dbReference type="NCBI Taxonomy" id="118510"/>
    <lineage>
        <taxon>Eukaryota</taxon>
        <taxon>Viridiplantae</taxon>
        <taxon>Streptophyta</taxon>
        <taxon>Embryophyta</taxon>
        <taxon>Tracheophyta</taxon>
        <taxon>Spermatophyta</taxon>
        <taxon>Magnoliopsida</taxon>
        <taxon>eudicotyledons</taxon>
        <taxon>Gunneridae</taxon>
        <taxon>Pentapetalae</taxon>
        <taxon>asterids</taxon>
        <taxon>campanulids</taxon>
        <taxon>Asterales</taxon>
        <taxon>Asteraceae</taxon>
        <taxon>Asteroideae</taxon>
        <taxon>Anthemideae</taxon>
        <taxon>Anthemidinae</taxon>
        <taxon>Tanacetum</taxon>
    </lineage>
</organism>